<dbReference type="InterPro" id="IPR014044">
    <property type="entry name" value="CAP_dom"/>
</dbReference>
<feature type="domain" description="SCP" evidence="4">
    <location>
        <begin position="30"/>
        <end position="163"/>
    </location>
</feature>
<dbReference type="FunFam" id="3.40.33.10:FF:000004">
    <property type="entry name" value="CAP, cysteine-rich secretory protein, antigen 5"/>
    <property type="match status" value="1"/>
</dbReference>
<evidence type="ECO:0000256" key="3">
    <source>
        <dbReference type="SAM" id="SignalP"/>
    </source>
</evidence>
<proteinExistence type="predicted"/>
<protein>
    <recommendedName>
        <fullName evidence="4">SCP domain-containing protein</fullName>
    </recommendedName>
</protein>
<dbReference type="PRINTS" id="PR00838">
    <property type="entry name" value="V5ALLERGEN"/>
</dbReference>
<dbReference type="PRINTS" id="PR00837">
    <property type="entry name" value="V5TPXLIKE"/>
</dbReference>
<feature type="chain" id="PRO_5031409206" description="SCP domain-containing protein" evidence="3">
    <location>
        <begin position="26"/>
        <end position="172"/>
    </location>
</feature>
<dbReference type="InterPro" id="IPR001283">
    <property type="entry name" value="CRISP-related"/>
</dbReference>
<keyword evidence="3" id="KW-0732">Signal</keyword>
<dbReference type="EnsemblPlants" id="AUR62025552-RA">
    <property type="protein sequence ID" value="AUR62025552-RA:cds"/>
    <property type="gene ID" value="AUR62025552"/>
</dbReference>
<dbReference type="OMA" id="QERCFEN"/>
<dbReference type="Gramene" id="AUR62025552-RA">
    <property type="protein sequence ID" value="AUR62025552-RA:cds"/>
    <property type="gene ID" value="AUR62025552"/>
</dbReference>
<keyword evidence="6" id="KW-1185">Reference proteome</keyword>
<feature type="signal peptide" evidence="3">
    <location>
        <begin position="1"/>
        <end position="25"/>
    </location>
</feature>
<evidence type="ECO:0000313" key="5">
    <source>
        <dbReference type="EnsemblPlants" id="AUR62025552-RA:cds"/>
    </source>
</evidence>
<name>A0A803M9H6_CHEQI</name>
<organism evidence="5 6">
    <name type="scientific">Chenopodium quinoa</name>
    <name type="common">Quinoa</name>
    <dbReference type="NCBI Taxonomy" id="63459"/>
    <lineage>
        <taxon>Eukaryota</taxon>
        <taxon>Viridiplantae</taxon>
        <taxon>Streptophyta</taxon>
        <taxon>Embryophyta</taxon>
        <taxon>Tracheophyta</taxon>
        <taxon>Spermatophyta</taxon>
        <taxon>Magnoliopsida</taxon>
        <taxon>eudicotyledons</taxon>
        <taxon>Gunneridae</taxon>
        <taxon>Pentapetalae</taxon>
        <taxon>Caryophyllales</taxon>
        <taxon>Chenopodiaceae</taxon>
        <taxon>Chenopodioideae</taxon>
        <taxon>Atripliceae</taxon>
        <taxon>Chenopodium</taxon>
    </lineage>
</organism>
<dbReference type="SUPFAM" id="SSF55797">
    <property type="entry name" value="PR-1-like"/>
    <property type="match status" value="1"/>
</dbReference>
<dbReference type="SMR" id="A0A803M9H6"/>
<evidence type="ECO:0000313" key="6">
    <source>
        <dbReference type="Proteomes" id="UP000596660"/>
    </source>
</evidence>
<dbReference type="Proteomes" id="UP000596660">
    <property type="component" value="Unplaced"/>
</dbReference>
<accession>A0A803M9H6</accession>
<dbReference type="SMART" id="SM00198">
    <property type="entry name" value="SCP"/>
    <property type="match status" value="1"/>
</dbReference>
<dbReference type="InterPro" id="IPR035940">
    <property type="entry name" value="CAP_sf"/>
</dbReference>
<reference evidence="5" key="1">
    <citation type="journal article" date="2017" name="Nature">
        <title>The genome of Chenopodium quinoa.</title>
        <authorList>
            <person name="Jarvis D.E."/>
            <person name="Ho Y.S."/>
            <person name="Lightfoot D.J."/>
            <person name="Schmoeckel S.M."/>
            <person name="Li B."/>
            <person name="Borm T.J.A."/>
            <person name="Ohyanagi H."/>
            <person name="Mineta K."/>
            <person name="Michell C.T."/>
            <person name="Saber N."/>
            <person name="Kharbatia N.M."/>
            <person name="Rupper R.R."/>
            <person name="Sharp A.R."/>
            <person name="Dally N."/>
            <person name="Boughton B.A."/>
            <person name="Woo Y.H."/>
            <person name="Gao G."/>
            <person name="Schijlen E.G.W.M."/>
            <person name="Guo X."/>
            <person name="Momin A.A."/>
            <person name="Negrao S."/>
            <person name="Al-Babili S."/>
            <person name="Gehring C."/>
            <person name="Roessner U."/>
            <person name="Jung C."/>
            <person name="Murphy K."/>
            <person name="Arold S.T."/>
            <person name="Gojobori T."/>
            <person name="van der Linden C.G."/>
            <person name="van Loo E.N."/>
            <person name="Jellen E.N."/>
            <person name="Maughan P.J."/>
            <person name="Tester M."/>
        </authorList>
    </citation>
    <scope>NUCLEOTIDE SEQUENCE [LARGE SCALE GENOMIC DNA]</scope>
    <source>
        <strain evidence="5">cv. PI 614886</strain>
    </source>
</reference>
<keyword evidence="2" id="KW-0568">Pathogenesis-related protein</keyword>
<evidence type="ECO:0000256" key="2">
    <source>
        <dbReference type="ARBA" id="ARBA00023265"/>
    </source>
</evidence>
<evidence type="ECO:0000256" key="1">
    <source>
        <dbReference type="ARBA" id="ARBA00003143"/>
    </source>
</evidence>
<dbReference type="Gene3D" id="3.40.33.10">
    <property type="entry name" value="CAP"/>
    <property type="match status" value="1"/>
</dbReference>
<sequence length="172" mass="18992">MKSSLLSIALLFTITFLFKCYSCQADDQAGDKKVFLDGHNLARSQVGVGPYTWDQNLEAFAQDYANKAKLGDCNTYKGSKGSYGLNRGIGYDSLSSSQAMKTWVNQKKNYNYTSNSCAQGQDCSAYTQVVWRKSVRLGCASVMCSAEWPLYVCVYDPAGNIPGERPYLLGYA</sequence>
<comment type="function">
    <text evidence="1">Probably involved in the defense reaction of plants against pathogens.</text>
</comment>
<reference evidence="5" key="2">
    <citation type="submission" date="2021-03" db="UniProtKB">
        <authorList>
            <consortium name="EnsemblPlants"/>
        </authorList>
    </citation>
    <scope>IDENTIFICATION</scope>
</reference>
<dbReference type="PANTHER" id="PTHR10334">
    <property type="entry name" value="CYSTEINE-RICH SECRETORY PROTEIN-RELATED"/>
    <property type="match status" value="1"/>
</dbReference>
<dbReference type="InterPro" id="IPR002413">
    <property type="entry name" value="V5_allergen-like"/>
</dbReference>
<dbReference type="Pfam" id="PF00188">
    <property type="entry name" value="CAP"/>
    <property type="match status" value="1"/>
</dbReference>
<evidence type="ECO:0000259" key="4">
    <source>
        <dbReference type="SMART" id="SM00198"/>
    </source>
</evidence>
<keyword evidence="2" id="KW-0611">Plant defense</keyword>
<dbReference type="AlphaFoldDB" id="A0A803M9H6"/>